<protein>
    <submittedName>
        <fullName evidence="2">Uncharacterized protein</fullName>
    </submittedName>
</protein>
<dbReference type="HOGENOM" id="CLU_3391572_0_0_11"/>
<evidence type="ECO:0000313" key="3">
    <source>
        <dbReference type="Proteomes" id="UP000008043"/>
    </source>
</evidence>
<feature type="region of interest" description="Disordered" evidence="1">
    <location>
        <begin position="1"/>
        <end position="32"/>
    </location>
</feature>
<geneLocation type="plasmid" evidence="2 3">
    <name>pSDA1</name>
</geneLocation>
<evidence type="ECO:0000313" key="2">
    <source>
        <dbReference type="EMBL" id="CCK32888.1"/>
    </source>
</evidence>
<evidence type="ECO:0000256" key="1">
    <source>
        <dbReference type="SAM" id="MobiDB-lite"/>
    </source>
</evidence>
<organism evidence="3">
    <name type="scientific">Streptomyces davaonensis (strain DSM 101723 / JCM 4913 / KCC S-0913 / 768)</name>
    <dbReference type="NCBI Taxonomy" id="1214101"/>
    <lineage>
        <taxon>Bacteria</taxon>
        <taxon>Bacillati</taxon>
        <taxon>Actinomycetota</taxon>
        <taxon>Actinomycetes</taxon>
        <taxon>Kitasatosporales</taxon>
        <taxon>Streptomycetaceae</taxon>
        <taxon>Streptomyces</taxon>
    </lineage>
</organism>
<dbReference type="KEGG" id="sdv:BN159_p7"/>
<accession>K4RG53</accession>
<sequence length="32" mass="3550">MGPYEKHQEGHQEGPCERQPAASRSLRVSAGR</sequence>
<keyword evidence="3" id="KW-1185">Reference proteome</keyword>
<name>K4RG53_STRDJ</name>
<feature type="compositionally biased region" description="Basic and acidic residues" evidence="1">
    <location>
        <begin position="1"/>
        <end position="16"/>
    </location>
</feature>
<reference evidence="2 3" key="1">
    <citation type="journal article" date="2012" name="J. Bacteriol.">
        <title>Genome sequence of the bacterium Streptomyces davawensis JCM 4913 and heterologous production of the unique antibiotic roseoflavin.</title>
        <authorList>
            <person name="Jankowitsch F."/>
            <person name="Schwarz J."/>
            <person name="Ruckert C."/>
            <person name="Gust B."/>
            <person name="Szczepanowski R."/>
            <person name="Blom J."/>
            <person name="Pelzer S."/>
            <person name="Kalinowski J."/>
            <person name="Mack M."/>
        </authorList>
    </citation>
    <scope>NUCLEOTIDE SEQUENCE [LARGE SCALE GENOMIC DNA]</scope>
    <source>
        <strain evidence="3">DSM 101723 / JCM 4913 / KCC S-0913 / 768</strain>
        <plasmid evidence="2 3">pSDA1</plasmid>
    </source>
</reference>
<keyword evidence="2" id="KW-0614">Plasmid</keyword>
<gene>
    <name evidence="2" type="ORF">BN159_p7</name>
</gene>
<dbReference type="EMBL" id="HE971710">
    <property type="protein sequence ID" value="CCK32888.1"/>
    <property type="molecule type" value="Genomic_DNA"/>
</dbReference>
<proteinExistence type="predicted"/>
<dbReference type="Proteomes" id="UP000008043">
    <property type="component" value="Plasmid pSDA1"/>
</dbReference>
<dbReference type="AlphaFoldDB" id="K4RG53"/>